<reference evidence="1 2" key="1">
    <citation type="journal article" date="2021" name="Hortic Res">
        <title>High-quality reference genome and annotation aids understanding of berry development for evergreen blueberry (Vaccinium darrowii).</title>
        <authorList>
            <person name="Yu J."/>
            <person name="Hulse-Kemp A.M."/>
            <person name="Babiker E."/>
            <person name="Staton M."/>
        </authorList>
    </citation>
    <scope>NUCLEOTIDE SEQUENCE [LARGE SCALE GENOMIC DNA]</scope>
    <source>
        <strain evidence="2">cv. NJ 8807/NJ 8810</strain>
        <tissue evidence="1">Young leaf</tissue>
    </source>
</reference>
<protein>
    <submittedName>
        <fullName evidence="1">Uncharacterized protein</fullName>
    </submittedName>
</protein>
<accession>A0ACB7Z3V8</accession>
<sequence length="176" mass="19559">MEATNVGGGGGDRATDIVKKPKNQVSELGKYNQNLTDECLAKLAYVCPRLEVLDVSSCKGITGQGTADFLKSCSMIRKLRIVECRGIKNIRNGFELSEEKLPNDIQLVLQKRLKSKYKELDVAQAIWTKTQPVVGPGPKRPLEVATLLPDVVPTKHYIKHTDFIRDPQLLNPPAYD</sequence>
<evidence type="ECO:0000313" key="1">
    <source>
        <dbReference type="EMBL" id="KAH7860608.1"/>
    </source>
</evidence>
<name>A0ACB7Z3V8_9ERIC</name>
<organism evidence="1 2">
    <name type="scientific">Vaccinium darrowii</name>
    <dbReference type="NCBI Taxonomy" id="229202"/>
    <lineage>
        <taxon>Eukaryota</taxon>
        <taxon>Viridiplantae</taxon>
        <taxon>Streptophyta</taxon>
        <taxon>Embryophyta</taxon>
        <taxon>Tracheophyta</taxon>
        <taxon>Spermatophyta</taxon>
        <taxon>Magnoliopsida</taxon>
        <taxon>eudicotyledons</taxon>
        <taxon>Gunneridae</taxon>
        <taxon>Pentapetalae</taxon>
        <taxon>asterids</taxon>
        <taxon>Ericales</taxon>
        <taxon>Ericaceae</taxon>
        <taxon>Vaccinioideae</taxon>
        <taxon>Vaccinieae</taxon>
        <taxon>Vaccinium</taxon>
    </lineage>
</organism>
<gene>
    <name evidence="1" type="ORF">Vadar_015528</name>
</gene>
<keyword evidence="2" id="KW-1185">Reference proteome</keyword>
<dbReference type="Proteomes" id="UP000828048">
    <property type="component" value="Chromosome 4"/>
</dbReference>
<evidence type="ECO:0000313" key="2">
    <source>
        <dbReference type="Proteomes" id="UP000828048"/>
    </source>
</evidence>
<dbReference type="EMBL" id="CM037154">
    <property type="protein sequence ID" value="KAH7860608.1"/>
    <property type="molecule type" value="Genomic_DNA"/>
</dbReference>
<proteinExistence type="predicted"/>
<comment type="caution">
    <text evidence="1">The sequence shown here is derived from an EMBL/GenBank/DDBJ whole genome shotgun (WGS) entry which is preliminary data.</text>
</comment>